<dbReference type="EMBL" id="QXIT01000058">
    <property type="protein sequence ID" value="RIE09058.1"/>
    <property type="molecule type" value="Genomic_DNA"/>
</dbReference>
<dbReference type="Pfam" id="PF00005">
    <property type="entry name" value="ABC_tran"/>
    <property type="match status" value="1"/>
</dbReference>
<dbReference type="NCBIfam" id="NF008653">
    <property type="entry name" value="PRK11650.1"/>
    <property type="match status" value="1"/>
</dbReference>
<dbReference type="AlphaFoldDB" id="A0A398D9N0"/>
<dbReference type="InterPro" id="IPR017871">
    <property type="entry name" value="ABC_transporter-like_CS"/>
</dbReference>
<name>A0A398D9N0_9BACT</name>
<dbReference type="RefSeq" id="WP_119175494.1">
    <property type="nucleotide sequence ID" value="NZ_QXIT01000058.1"/>
</dbReference>
<dbReference type="Proteomes" id="UP000266260">
    <property type="component" value="Unassembled WGS sequence"/>
</dbReference>
<dbReference type="Pfam" id="PF08402">
    <property type="entry name" value="TOBE_2"/>
    <property type="match status" value="1"/>
</dbReference>
<dbReference type="PANTHER" id="PTHR43875:SF1">
    <property type="entry name" value="OSMOPROTECTIVE COMPOUNDS UPTAKE ATP-BINDING PROTEIN GGTA"/>
    <property type="match status" value="1"/>
</dbReference>
<gene>
    <name evidence="5" type="ORF">SMC6_03170</name>
</gene>
<evidence type="ECO:0000313" key="5">
    <source>
        <dbReference type="EMBL" id="RIE09058.1"/>
    </source>
</evidence>
<evidence type="ECO:0000256" key="1">
    <source>
        <dbReference type="ARBA" id="ARBA00022448"/>
    </source>
</evidence>
<dbReference type="SMART" id="SM00382">
    <property type="entry name" value="AAA"/>
    <property type="match status" value="1"/>
</dbReference>
<dbReference type="GO" id="GO:0005524">
    <property type="term" value="F:ATP binding"/>
    <property type="evidence" value="ECO:0007669"/>
    <property type="project" value="UniProtKB-KW"/>
</dbReference>
<dbReference type="InterPro" id="IPR008995">
    <property type="entry name" value="Mo/tungstate-bd_C_term_dom"/>
</dbReference>
<keyword evidence="6" id="KW-1185">Reference proteome</keyword>
<evidence type="ECO:0000256" key="2">
    <source>
        <dbReference type="ARBA" id="ARBA00022741"/>
    </source>
</evidence>
<dbReference type="InterPro" id="IPR047641">
    <property type="entry name" value="ABC_transpr_MalK/UgpC-like"/>
</dbReference>
<dbReference type="PROSITE" id="PS00211">
    <property type="entry name" value="ABC_TRANSPORTER_1"/>
    <property type="match status" value="1"/>
</dbReference>
<dbReference type="InterPro" id="IPR027417">
    <property type="entry name" value="P-loop_NTPase"/>
</dbReference>
<dbReference type="GO" id="GO:0016887">
    <property type="term" value="F:ATP hydrolysis activity"/>
    <property type="evidence" value="ECO:0007669"/>
    <property type="project" value="InterPro"/>
</dbReference>
<proteinExistence type="predicted"/>
<organism evidence="5 6">
    <name type="scientific">Candidatus Cryosericum odellii</name>
    <dbReference type="NCBI Taxonomy" id="2290917"/>
    <lineage>
        <taxon>Bacteria</taxon>
        <taxon>Pseudomonadati</taxon>
        <taxon>Caldisericota/Cryosericota group</taxon>
        <taxon>Candidatus Cryosericota</taxon>
        <taxon>Candidatus Cryosericia</taxon>
        <taxon>Candidatus Cryosericales</taxon>
        <taxon>Candidatus Cryosericaceae</taxon>
        <taxon>Candidatus Cryosericum</taxon>
    </lineage>
</organism>
<dbReference type="GO" id="GO:0055052">
    <property type="term" value="C:ATP-binding cassette (ABC) transporter complex, substrate-binding subunit-containing"/>
    <property type="evidence" value="ECO:0007669"/>
    <property type="project" value="TreeGrafter"/>
</dbReference>
<comment type="caution">
    <text evidence="5">The sequence shown here is derived from an EMBL/GenBank/DDBJ whole genome shotgun (WGS) entry which is preliminary data.</text>
</comment>
<feature type="domain" description="ABC transporter" evidence="4">
    <location>
        <begin position="4"/>
        <end position="234"/>
    </location>
</feature>
<dbReference type="InterPro" id="IPR012340">
    <property type="entry name" value="NA-bd_OB-fold"/>
</dbReference>
<evidence type="ECO:0000259" key="4">
    <source>
        <dbReference type="PROSITE" id="PS50893"/>
    </source>
</evidence>
<evidence type="ECO:0000313" key="6">
    <source>
        <dbReference type="Proteomes" id="UP000266260"/>
    </source>
</evidence>
<dbReference type="SUPFAM" id="SSF52540">
    <property type="entry name" value="P-loop containing nucleoside triphosphate hydrolases"/>
    <property type="match status" value="1"/>
</dbReference>
<dbReference type="PROSITE" id="PS50893">
    <property type="entry name" value="ABC_TRANSPORTER_2"/>
    <property type="match status" value="1"/>
</dbReference>
<dbReference type="GO" id="GO:0140359">
    <property type="term" value="F:ABC-type transporter activity"/>
    <property type="evidence" value="ECO:0007669"/>
    <property type="project" value="InterPro"/>
</dbReference>
<dbReference type="InterPro" id="IPR003439">
    <property type="entry name" value="ABC_transporter-like_ATP-bd"/>
</dbReference>
<dbReference type="Gene3D" id="3.40.50.300">
    <property type="entry name" value="P-loop containing nucleotide triphosphate hydrolases"/>
    <property type="match status" value="1"/>
</dbReference>
<dbReference type="InterPro" id="IPR015855">
    <property type="entry name" value="ABC_transpr_MalK-like"/>
</dbReference>
<evidence type="ECO:0000256" key="3">
    <source>
        <dbReference type="ARBA" id="ARBA00022840"/>
    </source>
</evidence>
<dbReference type="GO" id="GO:0008643">
    <property type="term" value="P:carbohydrate transport"/>
    <property type="evidence" value="ECO:0007669"/>
    <property type="project" value="InterPro"/>
</dbReference>
<keyword evidence="2" id="KW-0547">Nucleotide-binding</keyword>
<dbReference type="SUPFAM" id="SSF50331">
    <property type="entry name" value="MOP-like"/>
    <property type="match status" value="1"/>
</dbReference>
<keyword evidence="1" id="KW-0813">Transport</keyword>
<dbReference type="CDD" id="cd03301">
    <property type="entry name" value="ABC_MalK_N"/>
    <property type="match status" value="1"/>
</dbReference>
<dbReference type="InterPro" id="IPR003593">
    <property type="entry name" value="AAA+_ATPase"/>
</dbReference>
<dbReference type="FunFam" id="3.40.50.300:FF:000042">
    <property type="entry name" value="Maltose/maltodextrin ABC transporter, ATP-binding protein"/>
    <property type="match status" value="1"/>
</dbReference>
<dbReference type="Gene3D" id="2.40.50.140">
    <property type="entry name" value="Nucleic acid-binding proteins"/>
    <property type="match status" value="1"/>
</dbReference>
<dbReference type="PANTHER" id="PTHR43875">
    <property type="entry name" value="MALTODEXTRIN IMPORT ATP-BINDING PROTEIN MSMX"/>
    <property type="match status" value="1"/>
</dbReference>
<dbReference type="Gene3D" id="2.40.50.100">
    <property type="match status" value="1"/>
</dbReference>
<reference evidence="5 6" key="1">
    <citation type="submission" date="2018-09" db="EMBL/GenBank/DDBJ databases">
        <title>Discovery and Ecogenomic Context for Candidatus Cryosericales, a Global Caldiserica Order Active in Thawing Permafrost.</title>
        <authorList>
            <person name="Martinez M.A."/>
            <person name="Woodcroft B.J."/>
            <person name="Ignacio Espinoza J.C."/>
            <person name="Zayed A."/>
            <person name="Singleton C.M."/>
            <person name="Boyd J."/>
            <person name="Li Y.-F."/>
            <person name="Purvine S."/>
            <person name="Maughan H."/>
            <person name="Hodgkins S.B."/>
            <person name="Anderson D."/>
            <person name="Sederholm M."/>
            <person name="Temperton B."/>
            <person name="Saleska S.R."/>
            <person name="Tyson G.W."/>
            <person name="Rich V.I."/>
        </authorList>
    </citation>
    <scope>NUCLEOTIDE SEQUENCE [LARGE SCALE GENOMIC DNA]</scope>
    <source>
        <strain evidence="5 6">SMC6</strain>
    </source>
</reference>
<keyword evidence="3 5" id="KW-0067">ATP-binding</keyword>
<sequence>MAKVVLENVTKRFGKVIAVNNVSLQAEDKEFLVLLGPSGCGKTTTLRMIAGLELVDGGKVIIGDDVVNDVPPAARDIAMVFQNYALYPHMTVRDNISFGLKLHNIPGKEINDRVAEAAQMLGLQDYLKRVPKELSGGQRQRVALARAIVRKPKVFLMDEPLSNLDAKLRVQTREELIKLHQTLGVTTIYVTHDQVEAMTLGSRVAVMENGFLRQVGKPRQVYDNPTNKFVAGFVGTPPSNFIPVNLVLSPTPALDIEGQHIHLSAGQQQAAKSVPAGSYTWGVRPEDLLIDGQSNMPEVAATFNAKISFVEMMGSETFIHTNLGGAPVVVRASSAFEYMQDDMVKLVVNVARTHLFHTDSGEAVF</sequence>
<protein>
    <submittedName>
        <fullName evidence="5">ABC transporter ATP-binding protein</fullName>
    </submittedName>
</protein>
<dbReference type="InterPro" id="IPR013611">
    <property type="entry name" value="Transp-assoc_OB_typ2"/>
</dbReference>
<accession>A0A398D9N0</accession>